<feature type="domain" description="Glycosyltransferase 2-like" evidence="1">
    <location>
        <begin position="4"/>
        <end position="115"/>
    </location>
</feature>
<dbReference type="PANTHER" id="PTHR43685">
    <property type="entry name" value="GLYCOSYLTRANSFERASE"/>
    <property type="match status" value="1"/>
</dbReference>
<dbReference type="SUPFAM" id="SSF53448">
    <property type="entry name" value="Nucleotide-diphospho-sugar transferases"/>
    <property type="match status" value="1"/>
</dbReference>
<evidence type="ECO:0000259" key="1">
    <source>
        <dbReference type="Pfam" id="PF00535"/>
    </source>
</evidence>
<sequence>MKISCIIPTCDRPDFLPETIKSVIVQTRRPDEIIVVNNGKEKVSLPDNLSGQIKVIDIKPYAGVSCARNAGVKMSSGEYIAFIDDDDLWSKKYLENVSEAINEGHLCIVSRLDSLEDGKVTSPGSIDDMITIENLLTFNPGVTGSNLVIAKDLFLKVGGYDVKLPSSEDKSLILEVIKTGTKIKTLSNNQAIIRRHGNIRLSNNANLAEGVYCFTRKYKKIMSRKQYLINWFKICKYRKLSGNKLAVIPYFILAVLVKLINKKKKLNNLRQLVN</sequence>
<proteinExistence type="predicted"/>
<accession>A0A1F8EG38</accession>
<dbReference type="Proteomes" id="UP000177594">
    <property type="component" value="Unassembled WGS sequence"/>
</dbReference>
<dbReference type="PANTHER" id="PTHR43685:SF2">
    <property type="entry name" value="GLYCOSYLTRANSFERASE 2-LIKE DOMAIN-CONTAINING PROTEIN"/>
    <property type="match status" value="1"/>
</dbReference>
<dbReference type="AlphaFoldDB" id="A0A1F8EG38"/>
<dbReference type="CDD" id="cd00761">
    <property type="entry name" value="Glyco_tranf_GTA_type"/>
    <property type="match status" value="1"/>
</dbReference>
<gene>
    <name evidence="2" type="ORF">A2817_02045</name>
</gene>
<dbReference type="Pfam" id="PF00535">
    <property type="entry name" value="Glycos_transf_2"/>
    <property type="match status" value="1"/>
</dbReference>
<protein>
    <recommendedName>
        <fullName evidence="1">Glycosyltransferase 2-like domain-containing protein</fullName>
    </recommendedName>
</protein>
<evidence type="ECO:0000313" key="3">
    <source>
        <dbReference type="Proteomes" id="UP000177594"/>
    </source>
</evidence>
<name>A0A1F8EG38_9BACT</name>
<dbReference type="Gene3D" id="3.90.550.10">
    <property type="entry name" value="Spore Coat Polysaccharide Biosynthesis Protein SpsA, Chain A"/>
    <property type="match status" value="1"/>
</dbReference>
<dbReference type="EMBL" id="MGIZ01000009">
    <property type="protein sequence ID" value="OGM99806.1"/>
    <property type="molecule type" value="Genomic_DNA"/>
</dbReference>
<comment type="caution">
    <text evidence="2">The sequence shown here is derived from an EMBL/GenBank/DDBJ whole genome shotgun (WGS) entry which is preliminary data.</text>
</comment>
<dbReference type="InterPro" id="IPR029044">
    <property type="entry name" value="Nucleotide-diphossugar_trans"/>
</dbReference>
<evidence type="ECO:0000313" key="2">
    <source>
        <dbReference type="EMBL" id="OGM99806.1"/>
    </source>
</evidence>
<dbReference type="InterPro" id="IPR001173">
    <property type="entry name" value="Glyco_trans_2-like"/>
</dbReference>
<organism evidence="2 3">
    <name type="scientific">Candidatus Yanofskybacteria bacterium RIFCSPHIGHO2_01_FULL_39_8b</name>
    <dbReference type="NCBI Taxonomy" id="1802659"/>
    <lineage>
        <taxon>Bacteria</taxon>
        <taxon>Candidatus Yanofskyibacteriota</taxon>
    </lineage>
</organism>
<reference evidence="2 3" key="1">
    <citation type="journal article" date="2016" name="Nat. Commun.">
        <title>Thousands of microbial genomes shed light on interconnected biogeochemical processes in an aquifer system.</title>
        <authorList>
            <person name="Anantharaman K."/>
            <person name="Brown C.T."/>
            <person name="Hug L.A."/>
            <person name="Sharon I."/>
            <person name="Castelle C.J."/>
            <person name="Probst A.J."/>
            <person name="Thomas B.C."/>
            <person name="Singh A."/>
            <person name="Wilkins M.J."/>
            <person name="Karaoz U."/>
            <person name="Brodie E.L."/>
            <person name="Williams K.H."/>
            <person name="Hubbard S.S."/>
            <person name="Banfield J.F."/>
        </authorList>
    </citation>
    <scope>NUCLEOTIDE SEQUENCE [LARGE SCALE GENOMIC DNA]</scope>
</reference>
<dbReference type="InterPro" id="IPR050834">
    <property type="entry name" value="Glycosyltransf_2"/>
</dbReference>